<feature type="compositionally biased region" description="Polar residues" evidence="1">
    <location>
        <begin position="41"/>
        <end position="51"/>
    </location>
</feature>
<sequence>MAPSFLRFSVAGICDVLELYGFIVLEISGIELILKSGEAMEQTSSDNNSYHSEVPYELH</sequence>
<evidence type="ECO:0000313" key="2">
    <source>
        <dbReference type="EMBL" id="ETN79604.1"/>
    </source>
</evidence>
<protein>
    <submittedName>
        <fullName evidence="2">Uncharacterized protein</fullName>
    </submittedName>
</protein>
<reference evidence="3" key="1">
    <citation type="journal article" date="2014" name="Nat. Genet.">
        <title>Genome of the human hookworm Necator americanus.</title>
        <authorList>
            <person name="Tang Y.T."/>
            <person name="Gao X."/>
            <person name="Rosa B.A."/>
            <person name="Abubucker S."/>
            <person name="Hallsworth-Pepin K."/>
            <person name="Martin J."/>
            <person name="Tyagi R."/>
            <person name="Heizer E."/>
            <person name="Zhang X."/>
            <person name="Bhonagiri-Palsikar V."/>
            <person name="Minx P."/>
            <person name="Warren W.C."/>
            <person name="Wang Q."/>
            <person name="Zhan B."/>
            <person name="Hotez P.J."/>
            <person name="Sternberg P.W."/>
            <person name="Dougall A."/>
            <person name="Gaze S.T."/>
            <person name="Mulvenna J."/>
            <person name="Sotillo J."/>
            <person name="Ranganathan S."/>
            <person name="Rabelo E.M."/>
            <person name="Wilson R.K."/>
            <person name="Felgner P.L."/>
            <person name="Bethony J."/>
            <person name="Hawdon J.M."/>
            <person name="Gasser R.B."/>
            <person name="Loukas A."/>
            <person name="Mitreva M."/>
        </authorList>
    </citation>
    <scope>NUCLEOTIDE SEQUENCE [LARGE SCALE GENOMIC DNA]</scope>
</reference>
<proteinExistence type="predicted"/>
<organism evidence="2 3">
    <name type="scientific">Necator americanus</name>
    <name type="common">Human hookworm</name>
    <dbReference type="NCBI Taxonomy" id="51031"/>
    <lineage>
        <taxon>Eukaryota</taxon>
        <taxon>Metazoa</taxon>
        <taxon>Ecdysozoa</taxon>
        <taxon>Nematoda</taxon>
        <taxon>Chromadorea</taxon>
        <taxon>Rhabditida</taxon>
        <taxon>Rhabditina</taxon>
        <taxon>Rhabditomorpha</taxon>
        <taxon>Strongyloidea</taxon>
        <taxon>Ancylostomatidae</taxon>
        <taxon>Bunostominae</taxon>
        <taxon>Necator</taxon>
    </lineage>
</organism>
<feature type="region of interest" description="Disordered" evidence="1">
    <location>
        <begin position="40"/>
        <end position="59"/>
    </location>
</feature>
<dbReference type="EMBL" id="KI659413">
    <property type="protein sequence ID" value="ETN79604.1"/>
    <property type="molecule type" value="Genomic_DNA"/>
</dbReference>
<gene>
    <name evidence="2" type="ORF">NECAME_09721</name>
</gene>
<evidence type="ECO:0000313" key="3">
    <source>
        <dbReference type="Proteomes" id="UP000053676"/>
    </source>
</evidence>
<accession>W2TDD0</accession>
<dbReference type="AlphaFoldDB" id="W2TDD0"/>
<dbReference type="Proteomes" id="UP000053676">
    <property type="component" value="Unassembled WGS sequence"/>
</dbReference>
<evidence type="ECO:0000256" key="1">
    <source>
        <dbReference type="SAM" id="MobiDB-lite"/>
    </source>
</evidence>
<keyword evidence="3" id="KW-1185">Reference proteome</keyword>
<dbReference type="KEGG" id="nai:NECAME_09721"/>
<name>W2TDD0_NECAM</name>